<dbReference type="EMBL" id="JANEYT010000001">
    <property type="protein sequence ID" value="MCQ1056641.1"/>
    <property type="molecule type" value="Genomic_DNA"/>
</dbReference>
<protein>
    <submittedName>
        <fullName evidence="1">Uncharacterized protein</fullName>
    </submittedName>
</protein>
<comment type="caution">
    <text evidence="1">The sequence shown here is derived from an EMBL/GenBank/DDBJ whole genome shotgun (WGS) entry which is preliminary data.</text>
</comment>
<organism evidence="1 2">
    <name type="scientific">Photobacterium pectinilyticum</name>
    <dbReference type="NCBI Taxonomy" id="2906793"/>
    <lineage>
        <taxon>Bacteria</taxon>
        <taxon>Pseudomonadati</taxon>
        <taxon>Pseudomonadota</taxon>
        <taxon>Gammaproteobacteria</taxon>
        <taxon>Vibrionales</taxon>
        <taxon>Vibrionaceae</taxon>
        <taxon>Photobacterium</taxon>
    </lineage>
</organism>
<accession>A0ABT1MVW7</accession>
<gene>
    <name evidence="1" type="ORF">NHN17_00995</name>
</gene>
<reference evidence="1 2" key="1">
    <citation type="submission" date="2022-07" db="EMBL/GenBank/DDBJ databases">
        <title>Photobacterium pectinilyticum sp. nov., a marine bacterium isolated from surface seawater of Qingdao offshore.</title>
        <authorList>
            <person name="Wang X."/>
        </authorList>
    </citation>
    <scope>NUCLEOTIDE SEQUENCE [LARGE SCALE GENOMIC DNA]</scope>
    <source>
        <strain evidence="1 2">ZSDE20</strain>
    </source>
</reference>
<proteinExistence type="predicted"/>
<name>A0ABT1MVW7_9GAMM</name>
<dbReference type="Proteomes" id="UP001524460">
    <property type="component" value="Unassembled WGS sequence"/>
</dbReference>
<evidence type="ECO:0000313" key="1">
    <source>
        <dbReference type="EMBL" id="MCQ1056641.1"/>
    </source>
</evidence>
<evidence type="ECO:0000313" key="2">
    <source>
        <dbReference type="Proteomes" id="UP001524460"/>
    </source>
</evidence>
<dbReference type="RefSeq" id="WP_255040229.1">
    <property type="nucleotide sequence ID" value="NZ_JANEYT010000001.1"/>
</dbReference>
<sequence>MKKALLASCLILLTGCFDDKDEDKSWRLNTKEITEIIEFRNGVSIHGYLQNKATVRWNTEHPVPLYFVSQTEGKVPANVSEAIDLIHSAIGFKVFSVPQVLYHPLSDYRDDVLNISNNQFDEHFYATHEIDFGVVIGHDTQFSLLSEGQNDYCVGTSNQPFSSQLLTYFAPDTHYYQEDQVIWVHVGHPRCNQANLTPEVIANELLRSLGLPREFLVGDWWLTEFSGPAQQLIRTLYNNPAGTPFSELK</sequence>
<keyword evidence="2" id="KW-1185">Reference proteome</keyword>
<dbReference type="PROSITE" id="PS51257">
    <property type="entry name" value="PROKAR_LIPOPROTEIN"/>
    <property type="match status" value="1"/>
</dbReference>